<dbReference type="PANTHER" id="PTHR47986">
    <property type="entry name" value="OSJNBA0070M12.3 PROTEIN"/>
    <property type="match status" value="1"/>
</dbReference>
<dbReference type="InterPro" id="IPR000719">
    <property type="entry name" value="Prot_kinase_dom"/>
</dbReference>
<dbReference type="GO" id="GO:0004713">
    <property type="term" value="F:protein tyrosine kinase activity"/>
    <property type="evidence" value="ECO:0007669"/>
    <property type="project" value="InterPro"/>
</dbReference>
<evidence type="ECO:0000256" key="2">
    <source>
        <dbReference type="ARBA" id="ARBA00022614"/>
    </source>
</evidence>
<keyword evidence="4" id="KW-0732">Signal</keyword>
<evidence type="ECO:0000256" key="7">
    <source>
        <dbReference type="ARBA" id="ARBA00023136"/>
    </source>
</evidence>
<evidence type="ECO:0000313" key="11">
    <source>
        <dbReference type="EMBL" id="KAK1400246.1"/>
    </source>
</evidence>
<comment type="caution">
    <text evidence="11">The sequence shown here is derived from an EMBL/GenBank/DDBJ whole genome shotgun (WGS) entry which is preliminary data.</text>
</comment>
<comment type="subcellular location">
    <subcellularLocation>
        <location evidence="1">Membrane</location>
        <topology evidence="1">Single-pass membrane protein</topology>
    </subcellularLocation>
</comment>
<evidence type="ECO:0000256" key="1">
    <source>
        <dbReference type="ARBA" id="ARBA00004167"/>
    </source>
</evidence>
<dbReference type="GO" id="GO:0005524">
    <property type="term" value="F:ATP binding"/>
    <property type="evidence" value="ECO:0007669"/>
    <property type="project" value="InterPro"/>
</dbReference>
<dbReference type="SMART" id="SM00219">
    <property type="entry name" value="TyrKc"/>
    <property type="match status" value="1"/>
</dbReference>
<reference evidence="11" key="2">
    <citation type="submission" date="2023-05" db="EMBL/GenBank/DDBJ databases">
        <authorList>
            <person name="Schelkunov M.I."/>
        </authorList>
    </citation>
    <scope>NUCLEOTIDE SEQUENCE</scope>
    <source>
        <strain evidence="11">Hsosn_3</strain>
        <tissue evidence="11">Leaf</tissue>
    </source>
</reference>
<keyword evidence="12" id="KW-1185">Reference proteome</keyword>
<protein>
    <recommendedName>
        <fullName evidence="10">Protein kinase domain-containing protein</fullName>
    </recommendedName>
</protein>
<organism evidence="11 12">
    <name type="scientific">Heracleum sosnowskyi</name>
    <dbReference type="NCBI Taxonomy" id="360622"/>
    <lineage>
        <taxon>Eukaryota</taxon>
        <taxon>Viridiplantae</taxon>
        <taxon>Streptophyta</taxon>
        <taxon>Embryophyta</taxon>
        <taxon>Tracheophyta</taxon>
        <taxon>Spermatophyta</taxon>
        <taxon>Magnoliopsida</taxon>
        <taxon>eudicotyledons</taxon>
        <taxon>Gunneridae</taxon>
        <taxon>Pentapetalae</taxon>
        <taxon>asterids</taxon>
        <taxon>campanulids</taxon>
        <taxon>Apiales</taxon>
        <taxon>Apiaceae</taxon>
        <taxon>Apioideae</taxon>
        <taxon>apioid superclade</taxon>
        <taxon>Tordylieae</taxon>
        <taxon>Tordyliinae</taxon>
        <taxon>Heracleum</taxon>
    </lineage>
</organism>
<reference evidence="11" key="1">
    <citation type="submission" date="2023-02" db="EMBL/GenBank/DDBJ databases">
        <title>Genome of toxic invasive species Heracleum sosnowskyi carries increased number of genes despite the absence of recent whole-genome duplications.</title>
        <authorList>
            <person name="Schelkunov M."/>
            <person name="Shtratnikova V."/>
            <person name="Makarenko M."/>
            <person name="Klepikova A."/>
            <person name="Omelchenko D."/>
            <person name="Novikova G."/>
            <person name="Obukhova E."/>
            <person name="Bogdanov V."/>
            <person name="Penin A."/>
            <person name="Logacheva M."/>
        </authorList>
    </citation>
    <scope>NUCLEOTIDE SEQUENCE</scope>
    <source>
        <strain evidence="11">Hsosn_3</strain>
        <tissue evidence="11">Leaf</tissue>
    </source>
</reference>
<dbReference type="PANTHER" id="PTHR47986:SF1">
    <property type="entry name" value="OS04G0685900 PROTEIN"/>
    <property type="match status" value="1"/>
</dbReference>
<evidence type="ECO:0000256" key="6">
    <source>
        <dbReference type="ARBA" id="ARBA00022989"/>
    </source>
</evidence>
<feature type="domain" description="Protein kinase" evidence="10">
    <location>
        <begin position="11"/>
        <end position="164"/>
    </location>
</feature>
<dbReference type="Pfam" id="PF07714">
    <property type="entry name" value="PK_Tyr_Ser-Thr"/>
    <property type="match status" value="1"/>
</dbReference>
<keyword evidence="7" id="KW-0472">Membrane</keyword>
<keyword evidence="9" id="KW-0325">Glycoprotein</keyword>
<name>A0AAD8N928_9APIA</name>
<keyword evidence="3" id="KW-0812">Transmembrane</keyword>
<dbReference type="Gene3D" id="3.30.200.20">
    <property type="entry name" value="Phosphorylase Kinase, domain 1"/>
    <property type="match status" value="1"/>
</dbReference>
<dbReference type="InterPro" id="IPR052422">
    <property type="entry name" value="Auxin_Ser/Thr_Kinase"/>
</dbReference>
<dbReference type="Proteomes" id="UP001237642">
    <property type="component" value="Unassembled WGS sequence"/>
</dbReference>
<dbReference type="GO" id="GO:0016020">
    <property type="term" value="C:membrane"/>
    <property type="evidence" value="ECO:0007669"/>
    <property type="project" value="UniProtKB-SubCell"/>
</dbReference>
<evidence type="ECO:0000313" key="12">
    <source>
        <dbReference type="Proteomes" id="UP001237642"/>
    </source>
</evidence>
<evidence type="ECO:0000256" key="9">
    <source>
        <dbReference type="ARBA" id="ARBA00023180"/>
    </source>
</evidence>
<dbReference type="InterPro" id="IPR001245">
    <property type="entry name" value="Ser-Thr/Tyr_kinase_cat_dom"/>
</dbReference>
<dbReference type="SUPFAM" id="SSF56112">
    <property type="entry name" value="Protein kinase-like (PK-like)"/>
    <property type="match status" value="1"/>
</dbReference>
<dbReference type="AlphaFoldDB" id="A0AAD8N928"/>
<evidence type="ECO:0000256" key="3">
    <source>
        <dbReference type="ARBA" id="ARBA00022692"/>
    </source>
</evidence>
<dbReference type="InterPro" id="IPR011009">
    <property type="entry name" value="Kinase-like_dom_sf"/>
</dbReference>
<gene>
    <name evidence="11" type="ORF">POM88_010109</name>
</gene>
<evidence type="ECO:0000259" key="10">
    <source>
        <dbReference type="PROSITE" id="PS50011"/>
    </source>
</evidence>
<evidence type="ECO:0000256" key="8">
    <source>
        <dbReference type="ARBA" id="ARBA00023170"/>
    </source>
</evidence>
<keyword evidence="2" id="KW-0433">Leucine-rich repeat</keyword>
<keyword evidence="6" id="KW-1133">Transmembrane helix</keyword>
<dbReference type="InterPro" id="IPR008271">
    <property type="entry name" value="Ser/Thr_kinase_AS"/>
</dbReference>
<sequence>MSQTAEATHNFSSSLRFGPRISGTVYKGELQDGQVVVVKRTEKEHFEDLKVEIKTVVELLVKLLGYVDAENDSLIITEYVPNGLRGNPLVLHQRLEIVIDIAQDLTYLHKFAEKEIIHGDIKSTNILLTESMRAKVADFGFVRHGYIGSARTHARTHASQIRHS</sequence>
<dbReference type="PROSITE" id="PS00108">
    <property type="entry name" value="PROTEIN_KINASE_ST"/>
    <property type="match status" value="1"/>
</dbReference>
<accession>A0AAD8N928</accession>
<proteinExistence type="predicted"/>
<evidence type="ECO:0000256" key="5">
    <source>
        <dbReference type="ARBA" id="ARBA00022737"/>
    </source>
</evidence>
<dbReference type="Gene3D" id="1.10.510.10">
    <property type="entry name" value="Transferase(Phosphotransferase) domain 1"/>
    <property type="match status" value="1"/>
</dbReference>
<evidence type="ECO:0000256" key="4">
    <source>
        <dbReference type="ARBA" id="ARBA00022729"/>
    </source>
</evidence>
<keyword evidence="8" id="KW-0675">Receptor</keyword>
<dbReference type="InterPro" id="IPR020635">
    <property type="entry name" value="Tyr_kinase_cat_dom"/>
</dbReference>
<dbReference type="PROSITE" id="PS50011">
    <property type="entry name" value="PROTEIN_KINASE_DOM"/>
    <property type="match status" value="1"/>
</dbReference>
<keyword evidence="5" id="KW-0677">Repeat</keyword>
<dbReference type="EMBL" id="JAUIZM010000002">
    <property type="protein sequence ID" value="KAK1400246.1"/>
    <property type="molecule type" value="Genomic_DNA"/>
</dbReference>